<dbReference type="OrthoDB" id="24355at2"/>
<proteinExistence type="predicted"/>
<sequence length="393" mass="45266">MQTQSAHPTSHYNFILAGGGAAGLSLAVQLASSPLKDRSILIIDRDRKQANDRTWCFWARTPTLFDSIAYRVWERVEFVAPGFQRVYDLPPYHYQMIRGIDFYNYARQVLSQFSNIHFLQAGVESVEDGPDAARVTAGGEVYTADWVFNSLYLAGQVRPNPARHHSLLQHFRGWEIETEQDAFDPKLPRMFDFRTPQHGEMRFVYILPFNPRRALVEFTLFSANLLTDAEYDQALRDYLQSVLGLQSYRVLEVENGVIPMTDQPFARRAGQRVLNIGTRGGRVKPSSGYAFLRIQRDSAAILQSLLAHGHPFHLPESPARYRLYDSILLQILYRHGELSQRIFTALFRRNSIQRIFRFLDEEAPLPENALLMATLPTWPFVRALLKLKLLHRI</sequence>
<protein>
    <recommendedName>
        <fullName evidence="4">Lycopene cyclase</fullName>
    </recommendedName>
</protein>
<keyword evidence="1" id="KW-0472">Membrane</keyword>
<organism evidence="2 3">
    <name type="scientific">Ornatilinea apprima</name>
    <dbReference type="NCBI Taxonomy" id="1134406"/>
    <lineage>
        <taxon>Bacteria</taxon>
        <taxon>Bacillati</taxon>
        <taxon>Chloroflexota</taxon>
        <taxon>Anaerolineae</taxon>
        <taxon>Anaerolineales</taxon>
        <taxon>Anaerolineaceae</taxon>
        <taxon>Ornatilinea</taxon>
    </lineage>
</organism>
<keyword evidence="3" id="KW-1185">Reference proteome</keyword>
<gene>
    <name evidence="2" type="ORF">ADN00_06615</name>
</gene>
<dbReference type="SUPFAM" id="SSF51905">
    <property type="entry name" value="FAD/NAD(P)-binding domain"/>
    <property type="match status" value="1"/>
</dbReference>
<dbReference type="PATRIC" id="fig|1134406.4.peg.2831"/>
<dbReference type="RefSeq" id="WP_075062190.1">
    <property type="nucleotide sequence ID" value="NZ_LGCL01000017.1"/>
</dbReference>
<dbReference type="EMBL" id="LGCL01000017">
    <property type="protein sequence ID" value="KPL78588.1"/>
    <property type="molecule type" value="Genomic_DNA"/>
</dbReference>
<evidence type="ECO:0000256" key="1">
    <source>
        <dbReference type="SAM" id="Phobius"/>
    </source>
</evidence>
<reference evidence="2 3" key="1">
    <citation type="submission" date="2015-07" db="EMBL/GenBank/DDBJ databases">
        <title>Genome sequence of Ornatilinea apprima DSM 23815.</title>
        <authorList>
            <person name="Hemp J."/>
            <person name="Ward L.M."/>
            <person name="Pace L.A."/>
            <person name="Fischer W.W."/>
        </authorList>
    </citation>
    <scope>NUCLEOTIDE SEQUENCE [LARGE SCALE GENOMIC DNA]</scope>
    <source>
        <strain evidence="2 3">P3M-1</strain>
    </source>
</reference>
<dbReference type="Gene3D" id="3.50.50.60">
    <property type="entry name" value="FAD/NAD(P)-binding domain"/>
    <property type="match status" value="1"/>
</dbReference>
<dbReference type="STRING" id="1134406.ADN00_06615"/>
<dbReference type="Proteomes" id="UP000050417">
    <property type="component" value="Unassembled WGS sequence"/>
</dbReference>
<name>A0A0P6X8Z3_9CHLR</name>
<feature type="transmembrane region" description="Helical" evidence="1">
    <location>
        <begin position="12"/>
        <end position="31"/>
    </location>
</feature>
<comment type="caution">
    <text evidence="2">The sequence shown here is derived from an EMBL/GenBank/DDBJ whole genome shotgun (WGS) entry which is preliminary data.</text>
</comment>
<dbReference type="Pfam" id="PF05834">
    <property type="entry name" value="Lycopene_cycl"/>
    <property type="match status" value="1"/>
</dbReference>
<dbReference type="AlphaFoldDB" id="A0A0P6X8Z3"/>
<keyword evidence="1" id="KW-1133">Transmembrane helix</keyword>
<evidence type="ECO:0008006" key="4">
    <source>
        <dbReference type="Google" id="ProtNLM"/>
    </source>
</evidence>
<evidence type="ECO:0000313" key="2">
    <source>
        <dbReference type="EMBL" id="KPL78588.1"/>
    </source>
</evidence>
<accession>A0A0P6X8Z3</accession>
<keyword evidence="1" id="KW-0812">Transmembrane</keyword>
<dbReference type="InterPro" id="IPR036188">
    <property type="entry name" value="FAD/NAD-bd_sf"/>
</dbReference>
<evidence type="ECO:0000313" key="3">
    <source>
        <dbReference type="Proteomes" id="UP000050417"/>
    </source>
</evidence>